<dbReference type="STRING" id="1123037.GCA_000425305_01309"/>
<dbReference type="InterPro" id="IPR025402">
    <property type="entry name" value="DMP19_C"/>
</dbReference>
<feature type="domain" description="DNA mimic protein DMP19 C-terminal" evidence="1">
    <location>
        <begin position="44"/>
        <end position="158"/>
    </location>
</feature>
<dbReference type="Pfam" id="PF14300">
    <property type="entry name" value="DMP19"/>
    <property type="match status" value="1"/>
</dbReference>
<accession>A0A5C7B9F9</accession>
<organism evidence="2 3">
    <name type="scientific">Psychroserpens burtonensis</name>
    <dbReference type="NCBI Taxonomy" id="49278"/>
    <lineage>
        <taxon>Bacteria</taxon>
        <taxon>Pseudomonadati</taxon>
        <taxon>Bacteroidota</taxon>
        <taxon>Flavobacteriia</taxon>
        <taxon>Flavobacteriales</taxon>
        <taxon>Flavobacteriaceae</taxon>
        <taxon>Psychroserpens</taxon>
    </lineage>
</organism>
<evidence type="ECO:0000313" key="3">
    <source>
        <dbReference type="Proteomes" id="UP000321938"/>
    </source>
</evidence>
<dbReference type="Proteomes" id="UP000321938">
    <property type="component" value="Unassembled WGS sequence"/>
</dbReference>
<dbReference type="AlphaFoldDB" id="A0A5C7B9F9"/>
<keyword evidence="3" id="KW-1185">Reference proteome</keyword>
<proteinExistence type="predicted"/>
<sequence>MQIKIKYFFLTEIDFALHQNQGTEIIELIGTVLWNKASEINDFSELSQPEQTFIYIDIFESELVNGGVFNFFYNTSGTYAHEVLEAYEAIGAKESVELVNQAIKSFPELPVPKDIIFRRFFMANLDDSIASKWNVIEDSFLNSKEDIVNLLIDYIKTHKSTFEY</sequence>
<evidence type="ECO:0000313" key="2">
    <source>
        <dbReference type="EMBL" id="TXE17250.1"/>
    </source>
</evidence>
<evidence type="ECO:0000259" key="1">
    <source>
        <dbReference type="Pfam" id="PF14300"/>
    </source>
</evidence>
<dbReference type="Gene3D" id="1.20.1420.60">
    <property type="match status" value="1"/>
</dbReference>
<name>A0A5C7B9F9_9FLAO</name>
<gene>
    <name evidence="2" type="ORF">ES692_09700</name>
</gene>
<dbReference type="EMBL" id="VOSB01000013">
    <property type="protein sequence ID" value="TXE17250.1"/>
    <property type="molecule type" value="Genomic_DNA"/>
</dbReference>
<reference evidence="2 3" key="1">
    <citation type="submission" date="2019-08" db="EMBL/GenBank/DDBJ databases">
        <title>Genome of Psychroserpens burtonensis ACAM 167.</title>
        <authorList>
            <person name="Bowman J.P."/>
        </authorList>
    </citation>
    <scope>NUCLEOTIDE SEQUENCE [LARGE SCALE GENOMIC DNA]</scope>
    <source>
        <strain evidence="2 3">ACAM 167</strain>
    </source>
</reference>
<protein>
    <submittedName>
        <fullName evidence="2">DUF4375 domain-containing protein</fullName>
    </submittedName>
</protein>
<dbReference type="OrthoDB" id="7989464at2"/>
<comment type="caution">
    <text evidence="2">The sequence shown here is derived from an EMBL/GenBank/DDBJ whole genome shotgun (WGS) entry which is preliminary data.</text>
</comment>